<dbReference type="GO" id="GO:0030246">
    <property type="term" value="F:carbohydrate binding"/>
    <property type="evidence" value="ECO:0007669"/>
    <property type="project" value="InterPro"/>
</dbReference>
<dbReference type="InterPro" id="IPR008183">
    <property type="entry name" value="Aldose_1/G6P_1-epimerase"/>
</dbReference>
<sequence length="321" mass="36161">MNFFLESKPLGTVERYVVHADDCELEILAGWGAGLNAWRVPVNGKKMDLLYGYRDAETFRKIQADTNAGVCLSPWPGRTANAKWSWKGKDYKLVNNVSWAPHALHGFLHVLPWKFESFASNEKEAVLTLSRDFYGDANAYPFTYKVTNIYAFNGKSFTVKSIVKNTYHETLPYAQGFHPYFMLGKKVNALTLSMPASHKALLDSADIPTGELEAETRFTGNTPIAETFINDYFAFDAESSDRVSVILKDPETGNQIDVWQKTGKDLWRGIQIYTPPDRESIALEPMSSAPDVLNHHRELIEIIPNASIELLWGAEFGISVR</sequence>
<dbReference type="InterPro" id="IPR014718">
    <property type="entry name" value="GH-type_carb-bd"/>
</dbReference>
<protein>
    <submittedName>
        <fullName evidence="1">Galactose mutarotase-like enzyme</fullName>
    </submittedName>
</protein>
<evidence type="ECO:0000313" key="2">
    <source>
        <dbReference type="Proteomes" id="UP000231134"/>
    </source>
</evidence>
<dbReference type="CDD" id="cd01081">
    <property type="entry name" value="Aldose_epim"/>
    <property type="match status" value="1"/>
</dbReference>
<organism evidence="1 2">
    <name type="scientific">Hallerella succinigenes</name>
    <dbReference type="NCBI Taxonomy" id="1896222"/>
    <lineage>
        <taxon>Bacteria</taxon>
        <taxon>Pseudomonadati</taxon>
        <taxon>Fibrobacterota</taxon>
        <taxon>Fibrobacteria</taxon>
        <taxon>Fibrobacterales</taxon>
        <taxon>Fibrobacteraceae</taxon>
        <taxon>Hallerella</taxon>
    </lineage>
</organism>
<dbReference type="RefSeq" id="WP_157797908.1">
    <property type="nucleotide sequence ID" value="NZ_PGEX01000001.1"/>
</dbReference>
<proteinExistence type="predicted"/>
<dbReference type="EMBL" id="PGEX01000001">
    <property type="protein sequence ID" value="PJJ41310.1"/>
    <property type="molecule type" value="Genomic_DNA"/>
</dbReference>
<dbReference type="SUPFAM" id="SSF74650">
    <property type="entry name" value="Galactose mutarotase-like"/>
    <property type="match status" value="1"/>
</dbReference>
<dbReference type="AlphaFoldDB" id="A0A2M9A6G7"/>
<dbReference type="OrthoDB" id="9808779at2"/>
<accession>A0A2M9A6G7</accession>
<evidence type="ECO:0000313" key="1">
    <source>
        <dbReference type="EMBL" id="PJJ41310.1"/>
    </source>
</evidence>
<gene>
    <name evidence="1" type="ORF">BGX16_1272</name>
</gene>
<dbReference type="GO" id="GO:0033499">
    <property type="term" value="P:galactose catabolic process via UDP-galactose, Leloir pathway"/>
    <property type="evidence" value="ECO:0007669"/>
    <property type="project" value="TreeGrafter"/>
</dbReference>
<dbReference type="PANTHER" id="PTHR10091:SF0">
    <property type="entry name" value="GALACTOSE MUTAROTASE"/>
    <property type="match status" value="1"/>
</dbReference>
<dbReference type="InterPro" id="IPR011013">
    <property type="entry name" value="Gal_mutarotase_sf_dom"/>
</dbReference>
<dbReference type="GO" id="GO:0006006">
    <property type="term" value="P:glucose metabolic process"/>
    <property type="evidence" value="ECO:0007669"/>
    <property type="project" value="TreeGrafter"/>
</dbReference>
<keyword evidence="2" id="KW-1185">Reference proteome</keyword>
<dbReference type="GO" id="GO:0004034">
    <property type="term" value="F:aldose 1-epimerase activity"/>
    <property type="evidence" value="ECO:0007669"/>
    <property type="project" value="TreeGrafter"/>
</dbReference>
<reference evidence="1 2" key="1">
    <citation type="submission" date="2017-11" db="EMBL/GenBank/DDBJ databases">
        <title>Animal gut microbial communities from fecal samples from Wisconsin, USA.</title>
        <authorList>
            <person name="Neumann A."/>
        </authorList>
    </citation>
    <scope>NUCLEOTIDE SEQUENCE [LARGE SCALE GENOMIC DNA]</scope>
    <source>
        <strain evidence="1 2">UWS3</strain>
    </source>
</reference>
<comment type="caution">
    <text evidence="1">The sequence shown here is derived from an EMBL/GenBank/DDBJ whole genome shotgun (WGS) entry which is preliminary data.</text>
</comment>
<name>A0A2M9A6G7_9BACT</name>
<dbReference type="Pfam" id="PF01263">
    <property type="entry name" value="Aldose_epim"/>
    <property type="match status" value="1"/>
</dbReference>
<dbReference type="PANTHER" id="PTHR10091">
    <property type="entry name" value="ALDOSE-1-EPIMERASE"/>
    <property type="match status" value="1"/>
</dbReference>
<dbReference type="Gene3D" id="2.70.98.10">
    <property type="match status" value="1"/>
</dbReference>
<dbReference type="Proteomes" id="UP000231134">
    <property type="component" value="Unassembled WGS sequence"/>
</dbReference>